<dbReference type="PANTHER" id="PTHR22683:SF41">
    <property type="entry name" value="DNA TRANSLOCASE FTSK"/>
    <property type="match status" value="1"/>
</dbReference>
<dbReference type="InterPro" id="IPR002543">
    <property type="entry name" value="FtsK_dom"/>
</dbReference>
<dbReference type="InterPro" id="IPR050206">
    <property type="entry name" value="FtsK/SpoIIIE/SftA"/>
</dbReference>
<evidence type="ECO:0000313" key="6">
    <source>
        <dbReference type="Proteomes" id="UP000284562"/>
    </source>
</evidence>
<comment type="caution">
    <text evidence="5">The sequence shown here is derived from an EMBL/GenBank/DDBJ whole genome shotgun (WGS) entry which is preliminary data.</text>
</comment>
<evidence type="ECO:0000256" key="1">
    <source>
        <dbReference type="ARBA" id="ARBA00022741"/>
    </source>
</evidence>
<sequence>METLNYIQALMGAYALDLSSIDTENEAEYNERAKAVRVRTVSLFNAMRDSAPELLQYNFADSMSDEEVRRTINRIALDANKRYTAPIIPDNIAAIDYINGEPFVTPTYVKWQNDGYRKQNFVINYNGELQSVAKRQLTALMQNMLLCFAPGKIRFNIFDQMMSGMADFVTVGYDETVYNDNVIMDEAAARDCIKRLRERMQMVMGKYGDIARYNEKHQEIVMPYEVVVLNDYPARYENLTAELQPLFENGAKGGIYFIVMHNSDAPKLKEDAVDILTSETVTNISLQTLSGIRNNLMVKHTPIAEHPALADAFRVDFNKRINEKGTRQVLKADYASISHSEYTDVTSEISITVGLDTEDKHPVTLRFNSGDYIHGFILGQSGSGKSVLLNNIISAAILKYAPEDLMLYLMDFKGVEFNRYRGVKHVKALLVDNSDPQMTLEVLRELQQENKRRVKLWRDNAVNNIDGYNKKNPTSRLPQILFVADECQVMFAKPTSNSYGMAIQREISEILNVIATQGRSQGIHMLLATQQLDETDISGQILKNLTECFLLMSAASDSNKLVPDSDKLTNKQPTGQACYYHKRELQSKVQTFYATDEELADSIEKAREKSTTKQSNGEAYFSGSSIYHLQTEDLQSAKTQSYGAPVATIGRSIGLNQQSTAITLTQDFSENIIVWGANRQEQATATAINALVSLMAYYEQSNTPCNFIVLDCTNNPMSQCKPLLAELEKRAYCKIIQQSEGGKYLKMIADDIYRDTAPNLILTILGQDRFSEMKRNSLLMEEKKVTEIKPAVSGLEMLSFDPLPDLGANNITDGSKVKKYQEALKYILDEGPKHHVHVLMQVDKPGNILFDEFGKEAIGLFKHRVILKSENKHLAPLRFGEDIDVQSLSDDKEHLRAYYYPDGEQPMLFTPFLLPDAQYLFNAILINLNTRNYGK</sequence>
<evidence type="ECO:0000256" key="2">
    <source>
        <dbReference type="ARBA" id="ARBA00022840"/>
    </source>
</evidence>
<dbReference type="GO" id="GO:0005524">
    <property type="term" value="F:ATP binding"/>
    <property type="evidence" value="ECO:0007669"/>
    <property type="project" value="UniProtKB-UniRule"/>
</dbReference>
<dbReference type="Proteomes" id="UP000284562">
    <property type="component" value="Unassembled WGS sequence"/>
</dbReference>
<protein>
    <recommendedName>
        <fullName evidence="4">FtsK domain-containing protein</fullName>
    </recommendedName>
</protein>
<proteinExistence type="predicted"/>
<evidence type="ECO:0000313" key="5">
    <source>
        <dbReference type="EMBL" id="RHK46190.1"/>
    </source>
</evidence>
<dbReference type="Gene3D" id="3.40.50.300">
    <property type="entry name" value="P-loop containing nucleotide triphosphate hydrolases"/>
    <property type="match status" value="2"/>
</dbReference>
<gene>
    <name evidence="5" type="ORF">DW064_13665</name>
</gene>
<evidence type="ECO:0000256" key="3">
    <source>
        <dbReference type="PROSITE-ProRule" id="PRU00289"/>
    </source>
</evidence>
<dbReference type="SUPFAM" id="SSF52540">
    <property type="entry name" value="P-loop containing nucleoside triphosphate hydrolases"/>
    <property type="match status" value="1"/>
</dbReference>
<dbReference type="EMBL" id="QRNN01000079">
    <property type="protein sequence ID" value="RHK46190.1"/>
    <property type="molecule type" value="Genomic_DNA"/>
</dbReference>
<organism evidence="5 6">
    <name type="scientific">Segatella copri</name>
    <dbReference type="NCBI Taxonomy" id="165179"/>
    <lineage>
        <taxon>Bacteria</taxon>
        <taxon>Pseudomonadati</taxon>
        <taxon>Bacteroidota</taxon>
        <taxon>Bacteroidia</taxon>
        <taxon>Bacteroidales</taxon>
        <taxon>Prevotellaceae</taxon>
        <taxon>Segatella</taxon>
    </lineage>
</organism>
<evidence type="ECO:0000259" key="4">
    <source>
        <dbReference type="PROSITE" id="PS50901"/>
    </source>
</evidence>
<dbReference type="InterPro" id="IPR027417">
    <property type="entry name" value="P-loop_NTPase"/>
</dbReference>
<accession>A0AA92V4Z5</accession>
<dbReference type="Pfam" id="PF01580">
    <property type="entry name" value="FtsK_SpoIIIE"/>
    <property type="match status" value="1"/>
</dbReference>
<dbReference type="PANTHER" id="PTHR22683">
    <property type="entry name" value="SPORULATION PROTEIN RELATED"/>
    <property type="match status" value="1"/>
</dbReference>
<dbReference type="AlphaFoldDB" id="A0AA92V4Z5"/>
<feature type="domain" description="FtsK" evidence="4">
    <location>
        <begin position="360"/>
        <end position="560"/>
    </location>
</feature>
<dbReference type="PROSITE" id="PS50901">
    <property type="entry name" value="FTSK"/>
    <property type="match status" value="1"/>
</dbReference>
<dbReference type="GO" id="GO:0003677">
    <property type="term" value="F:DNA binding"/>
    <property type="evidence" value="ECO:0007669"/>
    <property type="project" value="InterPro"/>
</dbReference>
<feature type="binding site" evidence="3">
    <location>
        <begin position="379"/>
        <end position="386"/>
    </location>
    <ligand>
        <name>ATP</name>
        <dbReference type="ChEBI" id="CHEBI:30616"/>
    </ligand>
</feature>
<keyword evidence="2 3" id="KW-0067">ATP-binding</keyword>
<keyword evidence="1 3" id="KW-0547">Nucleotide-binding</keyword>
<reference evidence="5 6" key="1">
    <citation type="submission" date="2018-08" db="EMBL/GenBank/DDBJ databases">
        <title>A genome reference for cultivated species of the human gut microbiota.</title>
        <authorList>
            <person name="Zou Y."/>
            <person name="Xue W."/>
            <person name="Luo G."/>
        </authorList>
    </citation>
    <scope>NUCLEOTIDE SEQUENCE [LARGE SCALE GENOMIC DNA]</scope>
    <source>
        <strain evidence="5 6">AF43-2</strain>
    </source>
</reference>
<name>A0AA92V4Z5_9BACT</name>